<keyword evidence="1" id="KW-1133">Transmembrane helix</keyword>
<organism evidence="2 3">
    <name type="scientific">Daphnia galeata</name>
    <dbReference type="NCBI Taxonomy" id="27404"/>
    <lineage>
        <taxon>Eukaryota</taxon>
        <taxon>Metazoa</taxon>
        <taxon>Ecdysozoa</taxon>
        <taxon>Arthropoda</taxon>
        <taxon>Crustacea</taxon>
        <taxon>Branchiopoda</taxon>
        <taxon>Diplostraca</taxon>
        <taxon>Cladocera</taxon>
        <taxon>Anomopoda</taxon>
        <taxon>Daphniidae</taxon>
        <taxon>Daphnia</taxon>
    </lineage>
</organism>
<evidence type="ECO:0000256" key="1">
    <source>
        <dbReference type="SAM" id="Phobius"/>
    </source>
</evidence>
<dbReference type="EMBL" id="CAKKLH010000257">
    <property type="protein sequence ID" value="CAH0107214.1"/>
    <property type="molecule type" value="Genomic_DNA"/>
</dbReference>
<name>A0A8J2W6J7_9CRUS</name>
<feature type="transmembrane region" description="Helical" evidence="1">
    <location>
        <begin position="6"/>
        <end position="27"/>
    </location>
</feature>
<gene>
    <name evidence="2" type="ORF">DGAL_LOCUS10505</name>
</gene>
<sequence length="73" mass="8651">MLSVLWILWNPIVGSILASLLAVSYWIQTRFERHSWRTYQMVQNFIGDSVQKTFNWGTFGWDLKGEMLFPKPN</sequence>
<keyword evidence="3" id="KW-1185">Reference proteome</keyword>
<accession>A0A8J2W6J7</accession>
<evidence type="ECO:0000313" key="2">
    <source>
        <dbReference type="EMBL" id="CAH0107214.1"/>
    </source>
</evidence>
<dbReference type="Proteomes" id="UP000789390">
    <property type="component" value="Unassembled WGS sequence"/>
</dbReference>
<dbReference type="OrthoDB" id="6343646at2759"/>
<evidence type="ECO:0000313" key="3">
    <source>
        <dbReference type="Proteomes" id="UP000789390"/>
    </source>
</evidence>
<proteinExistence type="predicted"/>
<reference evidence="2" key="1">
    <citation type="submission" date="2021-11" db="EMBL/GenBank/DDBJ databases">
        <authorList>
            <person name="Schell T."/>
        </authorList>
    </citation>
    <scope>NUCLEOTIDE SEQUENCE</scope>
    <source>
        <strain evidence="2">M5</strain>
    </source>
</reference>
<keyword evidence="1" id="KW-0472">Membrane</keyword>
<comment type="caution">
    <text evidence="2">The sequence shown here is derived from an EMBL/GenBank/DDBJ whole genome shotgun (WGS) entry which is preliminary data.</text>
</comment>
<dbReference type="AlphaFoldDB" id="A0A8J2W6J7"/>
<keyword evidence="1" id="KW-0812">Transmembrane</keyword>
<protein>
    <submittedName>
        <fullName evidence="2">Uncharacterized protein</fullName>
    </submittedName>
</protein>